<sequence length="74" mass="8094">MNKKTLLIAQALMSGMMALLMSGIMSLIVLGPTTEWLHGWPRQFLTAWPIAFVLTLGVSRIAFPLAGRLARLLG</sequence>
<name>A0ABU2HRC6_9RHOB</name>
<dbReference type="RefSeq" id="WP_311159777.1">
    <property type="nucleotide sequence ID" value="NZ_JAVQLW010000001.1"/>
</dbReference>
<proteinExistence type="predicted"/>
<feature type="transmembrane region" description="Helical" evidence="1">
    <location>
        <begin position="7"/>
        <end position="31"/>
    </location>
</feature>
<keyword evidence="1" id="KW-0812">Transmembrane</keyword>
<keyword evidence="1" id="KW-1133">Transmembrane helix</keyword>
<evidence type="ECO:0000313" key="3">
    <source>
        <dbReference type="Proteomes" id="UP001269144"/>
    </source>
</evidence>
<dbReference type="InterPro" id="IPR021529">
    <property type="entry name" value="DUF2798"/>
</dbReference>
<protein>
    <submittedName>
        <fullName evidence="2">DUF2798 domain-containing protein</fullName>
    </submittedName>
</protein>
<evidence type="ECO:0000313" key="2">
    <source>
        <dbReference type="EMBL" id="MDS9467605.1"/>
    </source>
</evidence>
<dbReference type="Pfam" id="PF11391">
    <property type="entry name" value="DUF2798"/>
    <property type="match status" value="1"/>
</dbReference>
<keyword evidence="1" id="KW-0472">Membrane</keyword>
<dbReference type="EMBL" id="JAVQLW010000001">
    <property type="protein sequence ID" value="MDS9467605.1"/>
    <property type="molecule type" value="Genomic_DNA"/>
</dbReference>
<organism evidence="2 3">
    <name type="scientific">Paracoccus aurantius</name>
    <dbReference type="NCBI Taxonomy" id="3073814"/>
    <lineage>
        <taxon>Bacteria</taxon>
        <taxon>Pseudomonadati</taxon>
        <taxon>Pseudomonadota</taxon>
        <taxon>Alphaproteobacteria</taxon>
        <taxon>Rhodobacterales</taxon>
        <taxon>Paracoccaceae</taxon>
        <taxon>Paracoccus</taxon>
    </lineage>
</organism>
<keyword evidence="3" id="KW-1185">Reference proteome</keyword>
<evidence type="ECO:0000256" key="1">
    <source>
        <dbReference type="SAM" id="Phobius"/>
    </source>
</evidence>
<comment type="caution">
    <text evidence="2">The sequence shown here is derived from an EMBL/GenBank/DDBJ whole genome shotgun (WGS) entry which is preliminary data.</text>
</comment>
<gene>
    <name evidence="2" type="ORF">RGQ15_08460</name>
</gene>
<accession>A0ABU2HRC6</accession>
<feature type="transmembrane region" description="Helical" evidence="1">
    <location>
        <begin position="43"/>
        <end position="63"/>
    </location>
</feature>
<reference evidence="3" key="1">
    <citation type="submission" date="2023-07" db="EMBL/GenBank/DDBJ databases">
        <title>Paracoccus sp. MBLB3053 whole genome sequence.</title>
        <authorList>
            <person name="Hwang C.Y."/>
            <person name="Cho E.-S."/>
            <person name="Seo M.-J."/>
        </authorList>
    </citation>
    <scope>NUCLEOTIDE SEQUENCE [LARGE SCALE GENOMIC DNA]</scope>
    <source>
        <strain evidence="3">MBLB3053</strain>
    </source>
</reference>
<dbReference type="Proteomes" id="UP001269144">
    <property type="component" value="Unassembled WGS sequence"/>
</dbReference>